<proteinExistence type="inferred from homology"/>
<organism evidence="5 6">
    <name type="scientific">Bacillus suaedaesalsae</name>
    <dbReference type="NCBI Taxonomy" id="2810349"/>
    <lineage>
        <taxon>Bacteria</taxon>
        <taxon>Bacillati</taxon>
        <taxon>Bacillota</taxon>
        <taxon>Bacilli</taxon>
        <taxon>Bacillales</taxon>
        <taxon>Bacillaceae</taxon>
        <taxon>Bacillus</taxon>
    </lineage>
</organism>
<keyword evidence="3" id="KW-0687">Ribonucleoprotein</keyword>
<dbReference type="Proteomes" id="UP001518925">
    <property type="component" value="Unassembled WGS sequence"/>
</dbReference>
<dbReference type="PROSITE" id="PS50126">
    <property type="entry name" value="S1"/>
    <property type="match status" value="4"/>
</dbReference>
<dbReference type="PANTHER" id="PTHR10724">
    <property type="entry name" value="30S RIBOSOMAL PROTEIN S1"/>
    <property type="match status" value="1"/>
</dbReference>
<sequence length="411" mass="45662">MRRVFTFLFHTYKKVEKSCNDKTVVDLRRYFQVEEMNQEVMDLKAIEVGDVVTGTVTKVEEKQVLVNIGYKSDGIVPISELSSVHIESAGEVVNEGDSLQLKVTKIEDDAVILSKRAVDAENAWEELESKLNSGEVFDVVVKEVVKGGLVVDLGVRAFIPASLVEAHFVEDFSDYNGKTLAVKLVELDKEKNRIILSHRAVVEEKQSEQKRKTIGSLKVGQVLQGTVQRLTDFGAFVDIGGIDGLVHISQLSHDHVTKPSDVVEEGQSVQVKVLSVDLDNERISLSIKETQAGPWEQLSKELQVGSVVEGTVKRLVSFGAFVELFPGVEGLVHISQISNKHIATPQEALQQGEKVKVKVLDINEDNKRISLSIRELLEEDDKADFLEYQQKEEATGFSLADLIGDKLNKLK</sequence>
<dbReference type="InterPro" id="IPR050437">
    <property type="entry name" value="Ribos_protein_bS1-like"/>
</dbReference>
<comment type="similarity">
    <text evidence="1">Belongs to the bacterial ribosomal protein bS1 family.</text>
</comment>
<gene>
    <name evidence="5" type="primary">rpsA</name>
    <name evidence="5" type="ORF">JR050_19655</name>
</gene>
<keyword evidence="6" id="KW-1185">Reference proteome</keyword>
<evidence type="ECO:0000256" key="3">
    <source>
        <dbReference type="ARBA" id="ARBA00023274"/>
    </source>
</evidence>
<protein>
    <submittedName>
        <fullName evidence="5">30S ribosomal protein S1</fullName>
    </submittedName>
</protein>
<feature type="domain" description="S1 motif" evidence="4">
    <location>
        <begin position="220"/>
        <end position="288"/>
    </location>
</feature>
<dbReference type="PANTHER" id="PTHR10724:SF7">
    <property type="entry name" value="SMALL RIBOSOMAL SUBUNIT PROTEIN BS1C"/>
    <property type="match status" value="1"/>
</dbReference>
<name>A0ABS2DN20_9BACI</name>
<dbReference type="InterPro" id="IPR003029">
    <property type="entry name" value="S1_domain"/>
</dbReference>
<dbReference type="EMBL" id="JAFELM010000045">
    <property type="protein sequence ID" value="MBM6619883.1"/>
    <property type="molecule type" value="Genomic_DNA"/>
</dbReference>
<comment type="caution">
    <text evidence="5">The sequence shown here is derived from an EMBL/GenBank/DDBJ whole genome shotgun (WGS) entry which is preliminary data.</text>
</comment>
<dbReference type="CDD" id="cd05688">
    <property type="entry name" value="S1_RPS1_repeat_ec3"/>
    <property type="match status" value="1"/>
</dbReference>
<dbReference type="SMART" id="SM00316">
    <property type="entry name" value="S1"/>
    <property type="match status" value="4"/>
</dbReference>
<dbReference type="InterPro" id="IPR012340">
    <property type="entry name" value="NA-bd_OB-fold"/>
</dbReference>
<dbReference type="GO" id="GO:0005840">
    <property type="term" value="C:ribosome"/>
    <property type="evidence" value="ECO:0007669"/>
    <property type="project" value="UniProtKB-KW"/>
</dbReference>
<keyword evidence="2 5" id="KW-0689">Ribosomal protein</keyword>
<dbReference type="PRINTS" id="PR00681">
    <property type="entry name" value="RIBOSOMALS1"/>
</dbReference>
<feature type="domain" description="S1 motif" evidence="4">
    <location>
        <begin position="49"/>
        <end position="116"/>
    </location>
</feature>
<dbReference type="CDD" id="cd04465">
    <property type="entry name" value="S1_RPS1_repeat_ec2_hs2"/>
    <property type="match status" value="1"/>
</dbReference>
<evidence type="ECO:0000256" key="2">
    <source>
        <dbReference type="ARBA" id="ARBA00022980"/>
    </source>
</evidence>
<evidence type="ECO:0000313" key="6">
    <source>
        <dbReference type="Proteomes" id="UP001518925"/>
    </source>
</evidence>
<dbReference type="Pfam" id="PF00575">
    <property type="entry name" value="S1"/>
    <property type="match status" value="4"/>
</dbReference>
<dbReference type="Gene3D" id="2.40.50.140">
    <property type="entry name" value="Nucleic acid-binding proteins"/>
    <property type="match status" value="4"/>
</dbReference>
<dbReference type="InterPro" id="IPR035104">
    <property type="entry name" value="Ribosomal_protein_S1-like"/>
</dbReference>
<dbReference type="SUPFAM" id="SSF50249">
    <property type="entry name" value="Nucleic acid-binding proteins"/>
    <property type="match status" value="4"/>
</dbReference>
<feature type="domain" description="S1 motif" evidence="4">
    <location>
        <begin position="134"/>
        <end position="199"/>
    </location>
</feature>
<dbReference type="NCBIfam" id="NF005208">
    <property type="entry name" value="PRK06676.1"/>
    <property type="match status" value="1"/>
</dbReference>
<evidence type="ECO:0000259" key="4">
    <source>
        <dbReference type="PROSITE" id="PS50126"/>
    </source>
</evidence>
<reference evidence="5 6" key="1">
    <citation type="submission" date="2021-02" db="EMBL/GenBank/DDBJ databases">
        <title>Bacillus sp. RD4P76, an endophyte from a halophyte.</title>
        <authorList>
            <person name="Sun J.-Q."/>
        </authorList>
    </citation>
    <scope>NUCLEOTIDE SEQUENCE [LARGE SCALE GENOMIC DNA]</scope>
    <source>
        <strain evidence="5 6">RD4P76</strain>
    </source>
</reference>
<accession>A0ABS2DN20</accession>
<dbReference type="CDD" id="cd05687">
    <property type="entry name" value="S1_RPS1_repeat_ec1_hs1"/>
    <property type="match status" value="1"/>
</dbReference>
<evidence type="ECO:0000313" key="5">
    <source>
        <dbReference type="EMBL" id="MBM6619883.1"/>
    </source>
</evidence>
<evidence type="ECO:0000256" key="1">
    <source>
        <dbReference type="ARBA" id="ARBA00006767"/>
    </source>
</evidence>
<feature type="domain" description="S1 motif" evidence="4">
    <location>
        <begin position="305"/>
        <end position="374"/>
    </location>
</feature>